<feature type="non-terminal residue" evidence="2">
    <location>
        <position position="59"/>
    </location>
</feature>
<name>A0A1B0GQX8_MOUSE</name>
<keyword evidence="5" id="KW-1267">Proteomics identification</keyword>
<organism evidence="2 4">
    <name type="scientific">Mus musculus</name>
    <name type="common">Mouse</name>
    <dbReference type="NCBI Taxonomy" id="10090"/>
    <lineage>
        <taxon>Eukaryota</taxon>
        <taxon>Metazoa</taxon>
        <taxon>Chordata</taxon>
        <taxon>Craniata</taxon>
        <taxon>Vertebrata</taxon>
        <taxon>Euteleostomi</taxon>
        <taxon>Mammalia</taxon>
        <taxon>Eutheria</taxon>
        <taxon>Euarchontoglires</taxon>
        <taxon>Glires</taxon>
        <taxon>Rodentia</taxon>
        <taxon>Myomorpha</taxon>
        <taxon>Muroidea</taxon>
        <taxon>Muridae</taxon>
        <taxon>Murinae</taxon>
        <taxon>Mus</taxon>
        <taxon>Mus</taxon>
    </lineage>
</organism>
<evidence type="ECO:0000256" key="1">
    <source>
        <dbReference type="SAM" id="MobiDB-lite"/>
    </source>
</evidence>
<accession>A0A1B0GQX8</accession>
<feature type="compositionally biased region" description="Basic and acidic residues" evidence="1">
    <location>
        <begin position="36"/>
        <end position="49"/>
    </location>
</feature>
<dbReference type="PANTHER" id="PTHR46850:SF1">
    <property type="entry name" value="CHROMODOMAIN-HELICASE-DNA-BINDING PROTEIN 9"/>
    <property type="match status" value="1"/>
</dbReference>
<feature type="compositionally biased region" description="Basic residues" evidence="1">
    <location>
        <begin position="50"/>
        <end position="59"/>
    </location>
</feature>
<protein>
    <submittedName>
        <fullName evidence="2">Chromodomain helicase DNA binding protein 9</fullName>
    </submittedName>
</protein>
<dbReference type="AGR" id="MGI:1924001"/>
<reference evidence="2 4" key="1">
    <citation type="journal article" date="2009" name="PLoS Biol.">
        <title>Lineage-specific biology revealed by a finished genome assembly of the mouse.</title>
        <authorList>
            <consortium name="Mouse Genome Sequencing Consortium"/>
            <person name="Church D.M."/>
            <person name="Goodstadt L."/>
            <person name="Hillier L.W."/>
            <person name="Zody M.C."/>
            <person name="Goldstein S."/>
            <person name="She X."/>
            <person name="Bult C.J."/>
            <person name="Agarwala R."/>
            <person name="Cherry J.L."/>
            <person name="DiCuccio M."/>
            <person name="Hlavina W."/>
            <person name="Kapustin Y."/>
            <person name="Meric P."/>
            <person name="Maglott D."/>
            <person name="Birtle Z."/>
            <person name="Marques A.C."/>
            <person name="Graves T."/>
            <person name="Zhou S."/>
            <person name="Teague B."/>
            <person name="Potamousis K."/>
            <person name="Churas C."/>
            <person name="Place M."/>
            <person name="Herschleb J."/>
            <person name="Runnheim R."/>
            <person name="Forrest D."/>
            <person name="Amos-Landgraf J."/>
            <person name="Schwartz D.C."/>
            <person name="Cheng Z."/>
            <person name="Lindblad-Toh K."/>
            <person name="Eichler E.E."/>
            <person name="Ponting C.P."/>
        </authorList>
    </citation>
    <scope>NUCLEOTIDE SEQUENCE [LARGE SCALE GENOMIC DNA]</scope>
    <source>
        <strain evidence="2 4">C57BL/6J</strain>
    </source>
</reference>
<dbReference type="VEuPathDB" id="HostDB:ENSMUSG00000056608"/>
<evidence type="ECO:0000313" key="3">
    <source>
        <dbReference type="MGI" id="MGI:1924001"/>
    </source>
</evidence>
<proteinExistence type="evidence at protein level"/>
<evidence type="ECO:0000313" key="2">
    <source>
        <dbReference type="Ensembl" id="ENSMUSP00000147296.2"/>
    </source>
</evidence>
<dbReference type="Antibodypedia" id="28339">
    <property type="antibodies" value="71 antibodies from 22 providers"/>
</dbReference>
<feature type="region of interest" description="Disordered" evidence="1">
    <location>
        <begin position="19"/>
        <end position="59"/>
    </location>
</feature>
<reference evidence="2 4" key="2">
    <citation type="journal article" date="2011" name="PLoS Biol.">
        <title>Modernizing reference genome assemblies.</title>
        <authorList>
            <person name="Church D.M."/>
            <person name="Schneider V.A."/>
            <person name="Graves T."/>
            <person name="Auger K."/>
            <person name="Cunningham F."/>
            <person name="Bouk N."/>
            <person name="Chen H.C."/>
            <person name="Agarwala R."/>
            <person name="McLaren W.M."/>
            <person name="Ritchie G.R."/>
            <person name="Albracht D."/>
            <person name="Kremitzki M."/>
            <person name="Rock S."/>
            <person name="Kotkiewicz H."/>
            <person name="Kremitzki C."/>
            <person name="Wollam A."/>
            <person name="Trani L."/>
            <person name="Fulton L."/>
            <person name="Fulton R."/>
            <person name="Matthews L."/>
            <person name="Whitehead S."/>
            <person name="Chow W."/>
            <person name="Torrance J."/>
            <person name="Dunn M."/>
            <person name="Harden G."/>
            <person name="Threadgold G."/>
            <person name="Wood J."/>
            <person name="Collins J."/>
            <person name="Heath P."/>
            <person name="Griffiths G."/>
            <person name="Pelan S."/>
            <person name="Grafham D."/>
            <person name="Eichler E.E."/>
            <person name="Weinstock G."/>
            <person name="Mardis E.R."/>
            <person name="Wilson R.K."/>
            <person name="Howe K."/>
            <person name="Flicek P."/>
            <person name="Hubbard T."/>
        </authorList>
    </citation>
    <scope>NUCLEOTIDE SEQUENCE [LARGE SCALE GENOMIC DNA]</scope>
    <source>
        <strain evidence="2 4">C57BL/6J</strain>
    </source>
</reference>
<dbReference type="Ensembl" id="ENSMUST00000209746.2">
    <property type="protein sequence ID" value="ENSMUSP00000147296.2"/>
    <property type="gene ID" value="ENSMUSG00000056608.15"/>
</dbReference>
<dbReference type="MGI" id="MGI:1924001">
    <property type="gene designation" value="Chd9"/>
</dbReference>
<dbReference type="ExpressionAtlas" id="A0A1B0GQX8">
    <property type="expression patterns" value="baseline and differential"/>
</dbReference>
<keyword evidence="4" id="KW-1185">Reference proteome</keyword>
<gene>
    <name evidence="2 3" type="primary">Chd9</name>
</gene>
<dbReference type="AlphaFoldDB" id="A0A1B0GQX8"/>
<sequence>MVLGHTLSCRIPSKLIITLGKKHKRRNESSDELSDAEQRSQHTFKEQHSQKRRSNRQIK</sequence>
<reference evidence="2" key="3">
    <citation type="submission" date="2025-08" db="UniProtKB">
        <authorList>
            <consortium name="Ensembl"/>
        </authorList>
    </citation>
    <scope>IDENTIFICATION</scope>
    <source>
        <strain evidence="2">C57BL/6J</strain>
    </source>
</reference>
<dbReference type="InterPro" id="IPR051493">
    <property type="entry name" value="CHD"/>
</dbReference>
<dbReference type="Proteomes" id="UP000000589">
    <property type="component" value="Chromosome 8"/>
</dbReference>
<dbReference type="Bgee" id="ENSMUSG00000056608">
    <property type="expression patterns" value="Expressed in right kidney and 224 other cell types or tissues"/>
</dbReference>
<evidence type="ECO:0007829" key="5">
    <source>
        <dbReference type="PeptideAtlas" id="A0A1B0GQX8"/>
    </source>
</evidence>
<reference evidence="2" key="4">
    <citation type="submission" date="2025-09" db="UniProtKB">
        <authorList>
            <consortium name="Ensembl"/>
        </authorList>
    </citation>
    <scope>IDENTIFICATION</scope>
    <source>
        <strain evidence="2">C57BL/6J</strain>
    </source>
</reference>
<dbReference type="GeneTree" id="ENSGT00940000155706"/>
<evidence type="ECO:0000313" key="4">
    <source>
        <dbReference type="Proteomes" id="UP000000589"/>
    </source>
</evidence>
<dbReference type="PANTHER" id="PTHR46850">
    <property type="entry name" value="CHROMODOMAIN-HELICASE-DNA-BINDING PROTEIN 9"/>
    <property type="match status" value="1"/>
</dbReference>